<dbReference type="InterPro" id="IPR039425">
    <property type="entry name" value="RNA_pol_sigma-70-like"/>
</dbReference>
<dbReference type="InterPro" id="IPR007627">
    <property type="entry name" value="RNA_pol_sigma70_r2"/>
</dbReference>
<evidence type="ECO:0000259" key="7">
    <source>
        <dbReference type="Pfam" id="PF04545"/>
    </source>
</evidence>
<organism evidence="8">
    <name type="scientific">Pedococcus sp. KACC 23699</name>
    <dbReference type="NCBI Taxonomy" id="3149228"/>
    <lineage>
        <taxon>Bacteria</taxon>
        <taxon>Bacillati</taxon>
        <taxon>Actinomycetota</taxon>
        <taxon>Actinomycetes</taxon>
        <taxon>Micrococcales</taxon>
        <taxon>Intrasporangiaceae</taxon>
        <taxon>Pedococcus</taxon>
    </lineage>
</organism>
<dbReference type="Gene3D" id="1.10.10.10">
    <property type="entry name" value="Winged helix-like DNA-binding domain superfamily/Winged helix DNA-binding domain"/>
    <property type="match status" value="1"/>
</dbReference>
<dbReference type="InterPro" id="IPR013325">
    <property type="entry name" value="RNA_pol_sigma_r2"/>
</dbReference>
<evidence type="ECO:0000256" key="4">
    <source>
        <dbReference type="ARBA" id="ARBA00023125"/>
    </source>
</evidence>
<evidence type="ECO:0000256" key="3">
    <source>
        <dbReference type="ARBA" id="ARBA00023082"/>
    </source>
</evidence>
<dbReference type="Pfam" id="PF04542">
    <property type="entry name" value="Sigma70_r2"/>
    <property type="match status" value="1"/>
</dbReference>
<dbReference type="PANTHER" id="PTHR43133">
    <property type="entry name" value="RNA POLYMERASE ECF-TYPE SIGMA FACTO"/>
    <property type="match status" value="1"/>
</dbReference>
<dbReference type="NCBIfam" id="TIGR02937">
    <property type="entry name" value="sigma70-ECF"/>
    <property type="match status" value="1"/>
</dbReference>
<dbReference type="GO" id="GO:0003677">
    <property type="term" value="F:DNA binding"/>
    <property type="evidence" value="ECO:0007669"/>
    <property type="project" value="UniProtKB-KW"/>
</dbReference>
<dbReference type="CDD" id="cd06171">
    <property type="entry name" value="Sigma70_r4"/>
    <property type="match status" value="1"/>
</dbReference>
<dbReference type="SUPFAM" id="SSF88659">
    <property type="entry name" value="Sigma3 and sigma4 domains of RNA polymerase sigma factors"/>
    <property type="match status" value="1"/>
</dbReference>
<keyword evidence="5" id="KW-0804">Transcription</keyword>
<dbReference type="InterPro" id="IPR013324">
    <property type="entry name" value="RNA_pol_sigma_r3/r4-like"/>
</dbReference>
<protein>
    <submittedName>
        <fullName evidence="8">Sigma-70 family RNA polymerase sigma factor</fullName>
    </submittedName>
</protein>
<keyword evidence="3" id="KW-0731">Sigma factor</keyword>
<dbReference type="Pfam" id="PF04545">
    <property type="entry name" value="Sigma70_r4"/>
    <property type="match status" value="1"/>
</dbReference>
<dbReference type="GO" id="GO:0006352">
    <property type="term" value="P:DNA-templated transcription initiation"/>
    <property type="evidence" value="ECO:0007669"/>
    <property type="project" value="InterPro"/>
</dbReference>
<dbReference type="AlphaFoldDB" id="A0AAU7JQI4"/>
<sequence length="189" mass="21023">MLALDELVADQDDLAVRLASGSREALAEVYERWASLVHTIALRSLGNTHDAEDVTQQVFVSAWSSRHTLKPDEGSLPGWLVGITRHRISDVRTQRYRRSRNVAAVAAVTPDAGRAAPEPDIAQRLHVAHEIDALGEPRATVLRLAFIEDRPQEEIAQRLDLPLGTVKSHVRRGLVQLRRRLEEVDGVTP</sequence>
<dbReference type="RefSeq" id="WP_406829774.1">
    <property type="nucleotide sequence ID" value="NZ_CP157483.1"/>
</dbReference>
<keyword evidence="2" id="KW-0805">Transcription regulation</keyword>
<evidence type="ECO:0000256" key="5">
    <source>
        <dbReference type="ARBA" id="ARBA00023163"/>
    </source>
</evidence>
<dbReference type="Gene3D" id="1.10.1740.10">
    <property type="match status" value="1"/>
</dbReference>
<reference evidence="8" key="1">
    <citation type="submission" date="2024-05" db="EMBL/GenBank/DDBJ databases">
        <authorList>
            <person name="Kim S."/>
            <person name="Heo J."/>
            <person name="Choi H."/>
            <person name="Choi Y."/>
            <person name="Kwon S.-W."/>
            <person name="Kim Y."/>
        </authorList>
    </citation>
    <scope>NUCLEOTIDE SEQUENCE</scope>
    <source>
        <strain evidence="8">KACC 23699</strain>
    </source>
</reference>
<feature type="domain" description="RNA polymerase sigma-70 region 4" evidence="7">
    <location>
        <begin position="133"/>
        <end position="178"/>
    </location>
</feature>
<keyword evidence="4" id="KW-0238">DNA-binding</keyword>
<feature type="domain" description="RNA polymerase sigma-70 region 2" evidence="6">
    <location>
        <begin position="30"/>
        <end position="96"/>
    </location>
</feature>
<proteinExistence type="inferred from homology"/>
<dbReference type="SUPFAM" id="SSF88946">
    <property type="entry name" value="Sigma2 domain of RNA polymerase sigma factors"/>
    <property type="match status" value="1"/>
</dbReference>
<name>A0AAU7JQI4_9MICO</name>
<evidence type="ECO:0000256" key="1">
    <source>
        <dbReference type="ARBA" id="ARBA00010641"/>
    </source>
</evidence>
<evidence type="ECO:0000259" key="6">
    <source>
        <dbReference type="Pfam" id="PF04542"/>
    </source>
</evidence>
<dbReference type="GO" id="GO:0016987">
    <property type="term" value="F:sigma factor activity"/>
    <property type="evidence" value="ECO:0007669"/>
    <property type="project" value="UniProtKB-KW"/>
</dbReference>
<dbReference type="InterPro" id="IPR007630">
    <property type="entry name" value="RNA_pol_sigma70_r4"/>
</dbReference>
<comment type="similarity">
    <text evidence="1">Belongs to the sigma-70 factor family. ECF subfamily.</text>
</comment>
<accession>A0AAU7JQI4</accession>
<dbReference type="PANTHER" id="PTHR43133:SF62">
    <property type="entry name" value="RNA POLYMERASE SIGMA FACTOR SIGZ"/>
    <property type="match status" value="1"/>
</dbReference>
<evidence type="ECO:0000256" key="2">
    <source>
        <dbReference type="ARBA" id="ARBA00023015"/>
    </source>
</evidence>
<dbReference type="InterPro" id="IPR036388">
    <property type="entry name" value="WH-like_DNA-bd_sf"/>
</dbReference>
<evidence type="ECO:0000313" key="8">
    <source>
        <dbReference type="EMBL" id="XBO42364.1"/>
    </source>
</evidence>
<dbReference type="InterPro" id="IPR014284">
    <property type="entry name" value="RNA_pol_sigma-70_dom"/>
</dbReference>
<dbReference type="EMBL" id="CP157483">
    <property type="protein sequence ID" value="XBO42364.1"/>
    <property type="molecule type" value="Genomic_DNA"/>
</dbReference>
<gene>
    <name evidence="8" type="ORF">ABEG17_12320</name>
</gene>